<proteinExistence type="predicted"/>
<dbReference type="EMBL" id="CAJNOJ010000112">
    <property type="protein sequence ID" value="CAF1135875.1"/>
    <property type="molecule type" value="Genomic_DNA"/>
</dbReference>
<dbReference type="GO" id="GO:0005634">
    <property type="term" value="C:nucleus"/>
    <property type="evidence" value="ECO:0007669"/>
    <property type="project" value="TreeGrafter"/>
</dbReference>
<dbReference type="GO" id="GO:0003950">
    <property type="term" value="F:NAD+ poly-ADP-ribosyltransferase activity"/>
    <property type="evidence" value="ECO:0007669"/>
    <property type="project" value="UniProtKB-UniRule"/>
</dbReference>
<accession>A0A814RPZ3</accession>
<dbReference type="InterPro" id="IPR012317">
    <property type="entry name" value="Poly(ADP-ribose)pol_cat_dom"/>
</dbReference>
<feature type="domain" description="PARP catalytic" evidence="2">
    <location>
        <begin position="119"/>
        <end position="306"/>
    </location>
</feature>
<keyword evidence="1" id="KW-0808">Transferase</keyword>
<dbReference type="InterPro" id="IPR051712">
    <property type="entry name" value="ARTD-AVP"/>
</dbReference>
<evidence type="ECO:0000259" key="2">
    <source>
        <dbReference type="PROSITE" id="PS51059"/>
    </source>
</evidence>
<dbReference type="Proteomes" id="UP000663852">
    <property type="component" value="Unassembled WGS sequence"/>
</dbReference>
<dbReference type="OrthoDB" id="406099at2759"/>
<evidence type="ECO:0000313" key="6">
    <source>
        <dbReference type="Proteomes" id="UP000663852"/>
    </source>
</evidence>
<dbReference type="Pfam" id="PF00644">
    <property type="entry name" value="PARP"/>
    <property type="match status" value="1"/>
</dbReference>
<dbReference type="PANTHER" id="PTHR45740">
    <property type="entry name" value="POLY [ADP-RIBOSE] POLYMERASE"/>
    <property type="match status" value="1"/>
</dbReference>
<evidence type="ECO:0000313" key="4">
    <source>
        <dbReference type="EMBL" id="CAF1337473.1"/>
    </source>
</evidence>
<keyword evidence="1" id="KW-0328">Glycosyltransferase</keyword>
<evidence type="ECO:0000256" key="1">
    <source>
        <dbReference type="RuleBase" id="RU362114"/>
    </source>
</evidence>
<dbReference type="SUPFAM" id="SSF56399">
    <property type="entry name" value="ADP-ribosylation"/>
    <property type="match status" value="1"/>
</dbReference>
<comment type="caution">
    <text evidence="3">The sequence shown here is derived from an EMBL/GenBank/DDBJ whole genome shotgun (WGS) entry which is preliminary data.</text>
</comment>
<dbReference type="AlphaFoldDB" id="A0A814RPZ3"/>
<evidence type="ECO:0000313" key="3">
    <source>
        <dbReference type="EMBL" id="CAF1135875.1"/>
    </source>
</evidence>
<dbReference type="PANTHER" id="PTHR45740:SF2">
    <property type="entry name" value="POLY [ADP-RIBOSE] POLYMERASE"/>
    <property type="match status" value="1"/>
</dbReference>
<gene>
    <name evidence="3" type="ORF">EDS130_LOCUS21815</name>
    <name evidence="4" type="ORF">XAT740_LOCUS30768</name>
</gene>
<sequence length="306" mass="35069">MHAMNLKGAGFEYLNGLQLNDLYQLEEELSTAWKNGQSIVSNEIYDKVLDSVNYEATQLKADPYSFAMKKTERELKNLVDFLAQMHAKGTPLVDNSVWDTLNQEWNIRILAGPNSSTSYPSNWIAMSLSETPVQLISLPRASQEFQDLSKYFSKSLQKTAVVVHSITRIQNLRIWHIFQELHKTIPNNIQHLIHGTSSPTQQKLIIHHGFYHSFCPNGSIGDGVYFAVNASYSNNDPYVLKRTAHRRELFVCRVLLGNSMKGSFGLKSIPQDFHSVFHRDGAMNDMFCIFNPYQSYPEYIVQYDYV</sequence>
<dbReference type="GO" id="GO:1990404">
    <property type="term" value="F:NAD+-protein mono-ADP-ribosyltransferase activity"/>
    <property type="evidence" value="ECO:0007669"/>
    <property type="project" value="TreeGrafter"/>
</dbReference>
<dbReference type="Gene3D" id="3.90.228.10">
    <property type="match status" value="1"/>
</dbReference>
<protein>
    <recommendedName>
        <fullName evidence="1">Poly [ADP-ribose] polymerase</fullName>
        <shortName evidence="1">PARP</shortName>
        <ecNumber evidence="1">2.4.2.-</ecNumber>
    </recommendedName>
</protein>
<name>A0A814RPZ3_ADIRI</name>
<reference evidence="3" key="1">
    <citation type="submission" date="2021-02" db="EMBL/GenBank/DDBJ databases">
        <authorList>
            <person name="Nowell W R."/>
        </authorList>
    </citation>
    <scope>NUCLEOTIDE SEQUENCE</scope>
</reference>
<dbReference type="EMBL" id="CAJNOR010002762">
    <property type="protein sequence ID" value="CAF1337473.1"/>
    <property type="molecule type" value="Genomic_DNA"/>
</dbReference>
<dbReference type="EC" id="2.4.2.-" evidence="1"/>
<dbReference type="Proteomes" id="UP000663828">
    <property type="component" value="Unassembled WGS sequence"/>
</dbReference>
<dbReference type="PROSITE" id="PS51059">
    <property type="entry name" value="PARP_CATALYTIC"/>
    <property type="match status" value="1"/>
</dbReference>
<keyword evidence="1" id="KW-0520">NAD</keyword>
<organism evidence="3 6">
    <name type="scientific">Adineta ricciae</name>
    <name type="common">Rotifer</name>
    <dbReference type="NCBI Taxonomy" id="249248"/>
    <lineage>
        <taxon>Eukaryota</taxon>
        <taxon>Metazoa</taxon>
        <taxon>Spiralia</taxon>
        <taxon>Gnathifera</taxon>
        <taxon>Rotifera</taxon>
        <taxon>Eurotatoria</taxon>
        <taxon>Bdelloidea</taxon>
        <taxon>Adinetida</taxon>
        <taxon>Adinetidae</taxon>
        <taxon>Adineta</taxon>
    </lineage>
</organism>
<keyword evidence="5" id="KW-1185">Reference proteome</keyword>
<evidence type="ECO:0000313" key="5">
    <source>
        <dbReference type="Proteomes" id="UP000663828"/>
    </source>
</evidence>